<evidence type="ECO:0000256" key="1">
    <source>
        <dbReference type="ARBA" id="ARBA00010555"/>
    </source>
</evidence>
<evidence type="ECO:0000259" key="9">
    <source>
        <dbReference type="Pfam" id="PF12320"/>
    </source>
</evidence>
<dbReference type="Gene3D" id="3.60.21.10">
    <property type="match status" value="1"/>
</dbReference>
<organism evidence="10 11">
    <name type="scientific">Anoxynatronum sibiricum</name>
    <dbReference type="NCBI Taxonomy" id="210623"/>
    <lineage>
        <taxon>Bacteria</taxon>
        <taxon>Bacillati</taxon>
        <taxon>Bacillota</taxon>
        <taxon>Clostridia</taxon>
        <taxon>Eubacteriales</taxon>
        <taxon>Clostridiaceae</taxon>
        <taxon>Anoxynatronum</taxon>
    </lineage>
</organism>
<sequence>MKFIHTSDWHLGKVLQGQPLLEDQQHMLHQLVAAVESEKPAAVIIAGDLYDRSIPPAEAVKLLDDTLHQLVVTLKTPVLAVAGNHDSPSRLRFGNRLMKAAGYHIAGELTDAFQPVTFTDAHGPVDFFLLPYADLGTIRQHYPETEITGYGDAYRLLLEDIETHRNPNARCVLVTHAFVTPGGEPEANTSDAEKQLSVGGVEFVPAELFQSFHYTALGHLHQGRQVMEKQIRYAGSPLKYSIREAHHAKAFDVVELDEKGEVTVTPWLVKARRDVRTVTGRLQEVENHPPCQDYVWVGLTDEHPAPEAMERIRSVYPNALGLRWEALHRKLDIEAAPHTLERHRPAEIVESFFETFTGQALSTDDRKLVTDLLEEAMQEEQGGEA</sequence>
<dbReference type="InterPro" id="IPR050535">
    <property type="entry name" value="DNA_Repair-Maintenance_Comp"/>
</dbReference>
<dbReference type="PANTHER" id="PTHR30337:SF0">
    <property type="entry name" value="NUCLEASE SBCCD SUBUNIT D"/>
    <property type="match status" value="1"/>
</dbReference>
<proteinExistence type="inferred from homology"/>
<comment type="similarity">
    <text evidence="1 7">Belongs to the SbcD family.</text>
</comment>
<dbReference type="InterPro" id="IPR004593">
    <property type="entry name" value="SbcD"/>
</dbReference>
<keyword evidence="7" id="KW-0255">Endonuclease</keyword>
<name>A0ABU9VYX3_9CLOT</name>
<keyword evidence="11" id="KW-1185">Reference proteome</keyword>
<evidence type="ECO:0000256" key="5">
    <source>
        <dbReference type="ARBA" id="ARBA00022801"/>
    </source>
</evidence>
<dbReference type="Pfam" id="PF00149">
    <property type="entry name" value="Metallophos"/>
    <property type="match status" value="1"/>
</dbReference>
<dbReference type="SUPFAM" id="SSF56300">
    <property type="entry name" value="Metallo-dependent phosphatases"/>
    <property type="match status" value="1"/>
</dbReference>
<keyword evidence="6 7" id="KW-0269">Exonuclease</keyword>
<dbReference type="Pfam" id="PF12320">
    <property type="entry name" value="SbcD_C"/>
    <property type="match status" value="1"/>
</dbReference>
<dbReference type="InterPro" id="IPR041796">
    <property type="entry name" value="Mre11_N"/>
</dbReference>
<dbReference type="InterPro" id="IPR004843">
    <property type="entry name" value="Calcineurin-like_PHP"/>
</dbReference>
<dbReference type="NCBIfam" id="TIGR00619">
    <property type="entry name" value="sbcd"/>
    <property type="match status" value="1"/>
</dbReference>
<comment type="function">
    <text evidence="7">SbcCD cleaves DNA hairpin structures. These structures can inhibit DNA replication and are intermediates in certain DNA recombination reactions. The complex acts as a 3'-&gt;5' double strand exonuclease that can open hairpins. It also has a 5' single-strand endonuclease activity.</text>
</comment>
<dbReference type="InterPro" id="IPR029052">
    <property type="entry name" value="Metallo-depent_PP-like"/>
</dbReference>
<evidence type="ECO:0000313" key="10">
    <source>
        <dbReference type="EMBL" id="MEN1761314.1"/>
    </source>
</evidence>
<protein>
    <recommendedName>
        <fullName evidence="3 7">Nuclease SbcCD subunit D</fullName>
    </recommendedName>
</protein>
<evidence type="ECO:0000313" key="11">
    <source>
        <dbReference type="Proteomes" id="UP001407405"/>
    </source>
</evidence>
<gene>
    <name evidence="7" type="primary">sbcD</name>
    <name evidence="10" type="ORF">AAIG11_12550</name>
</gene>
<reference evidence="10 11" key="1">
    <citation type="submission" date="2024-04" db="EMBL/GenBank/DDBJ databases">
        <title>Genome sequencing and metabolic network reconstruction of aminoacids and betaine degradation by Anoxynatronum sibiricum.</title>
        <authorList>
            <person name="Detkova E.N."/>
            <person name="Boltjanskaja Y.V."/>
            <person name="Mardanov A.V."/>
            <person name="Kevbrin V."/>
        </authorList>
    </citation>
    <scope>NUCLEOTIDE SEQUENCE [LARGE SCALE GENOMIC DNA]</scope>
    <source>
        <strain evidence="10 11">Z-7981</strain>
    </source>
</reference>
<evidence type="ECO:0000256" key="4">
    <source>
        <dbReference type="ARBA" id="ARBA00022722"/>
    </source>
</evidence>
<dbReference type="PANTHER" id="PTHR30337">
    <property type="entry name" value="COMPONENT OF ATP-DEPENDENT DSDNA EXONUCLEASE"/>
    <property type="match status" value="1"/>
</dbReference>
<dbReference type="InterPro" id="IPR026843">
    <property type="entry name" value="SbcD_C"/>
</dbReference>
<feature type="domain" description="Calcineurin-like phosphoesterase" evidence="8">
    <location>
        <begin position="1"/>
        <end position="222"/>
    </location>
</feature>
<comment type="caution">
    <text evidence="10">The sequence shown here is derived from an EMBL/GenBank/DDBJ whole genome shotgun (WGS) entry which is preliminary data.</text>
</comment>
<evidence type="ECO:0000256" key="2">
    <source>
        <dbReference type="ARBA" id="ARBA00011322"/>
    </source>
</evidence>
<evidence type="ECO:0000259" key="8">
    <source>
        <dbReference type="Pfam" id="PF00149"/>
    </source>
</evidence>
<dbReference type="RefSeq" id="WP_343186613.1">
    <property type="nucleotide sequence ID" value="NZ_JBCITM010000014.1"/>
</dbReference>
<accession>A0ABU9VYX3</accession>
<evidence type="ECO:0000256" key="6">
    <source>
        <dbReference type="ARBA" id="ARBA00022839"/>
    </source>
</evidence>
<keyword evidence="7" id="KW-0233">DNA recombination</keyword>
<keyword evidence="7" id="KW-0235">DNA replication</keyword>
<comment type="subunit">
    <text evidence="2 7">Heterodimer of SbcC and SbcD.</text>
</comment>
<keyword evidence="4 7" id="KW-0540">Nuclease</keyword>
<evidence type="ECO:0000256" key="7">
    <source>
        <dbReference type="RuleBase" id="RU363069"/>
    </source>
</evidence>
<dbReference type="CDD" id="cd00840">
    <property type="entry name" value="MPP_Mre11_N"/>
    <property type="match status" value="1"/>
</dbReference>
<feature type="domain" description="Nuclease SbcCD subunit D C-terminal" evidence="9">
    <location>
        <begin position="273"/>
        <end position="354"/>
    </location>
</feature>
<evidence type="ECO:0000256" key="3">
    <source>
        <dbReference type="ARBA" id="ARBA00013365"/>
    </source>
</evidence>
<keyword evidence="5 7" id="KW-0378">Hydrolase</keyword>
<dbReference type="Proteomes" id="UP001407405">
    <property type="component" value="Unassembled WGS sequence"/>
</dbReference>
<dbReference type="EMBL" id="JBCITM010000014">
    <property type="protein sequence ID" value="MEN1761314.1"/>
    <property type="molecule type" value="Genomic_DNA"/>
</dbReference>
<dbReference type="GO" id="GO:0004527">
    <property type="term" value="F:exonuclease activity"/>
    <property type="evidence" value="ECO:0007669"/>
    <property type="project" value="UniProtKB-KW"/>
</dbReference>